<accession>A0ABN7RVV3</accession>
<evidence type="ECO:0000313" key="2">
    <source>
        <dbReference type="EMBL" id="CAG5086926.1"/>
    </source>
</evidence>
<sequence>MQAHRKRKPGPSKKHAVPFESPTVVRTRYPTLPLFTFEECFDYGRYAESPPEHRHFVPRYSKLKKAGGKSITFYEKWRRMQYDMNCVMKKFMNKAQVNLSVLPPCANYNLWRRPSWRKAYNKPLDEDPCPDCDVRFRWEKNVWKTKVAPASILSESRWPRNQFKDSVIMIGLPQHIAIGFLRFINEEQAVFEFFDPAGPTGDREGVRELRKWVEHDLPRRIGKPVEFHQCHRKVNFQHDIDDVMCQTWIWYWVYFRIIHEMSPKTIATHVRTLIDENRSLKHIHRFNCWLSDLYTIGFRNKETVSQTNIAQSETPRDPRTEPTNVPSTSLGSPRRVRHDRSLVRVSRQRPSRSSRGSVSHRQFTSVQTGSVSTVNQNRPSPRRVERTISNAGSGAGTSSNIYRPPHARRALSDPQRARAISPQPNEPTLIRKEIRRARP</sequence>
<evidence type="ECO:0000256" key="1">
    <source>
        <dbReference type="SAM" id="MobiDB-lite"/>
    </source>
</evidence>
<reference evidence="2 3" key="1">
    <citation type="submission" date="2021-04" db="EMBL/GenBank/DDBJ databases">
        <authorList>
            <person name="Bliznina A."/>
        </authorList>
    </citation>
    <scope>NUCLEOTIDE SEQUENCE [LARGE SCALE GENOMIC DNA]</scope>
</reference>
<feature type="compositionally biased region" description="Polar residues" evidence="1">
    <location>
        <begin position="321"/>
        <end position="331"/>
    </location>
</feature>
<feature type="region of interest" description="Disordered" evidence="1">
    <location>
        <begin position="306"/>
        <end position="439"/>
    </location>
</feature>
<proteinExistence type="predicted"/>
<organism evidence="2 3">
    <name type="scientific">Oikopleura dioica</name>
    <name type="common">Tunicate</name>
    <dbReference type="NCBI Taxonomy" id="34765"/>
    <lineage>
        <taxon>Eukaryota</taxon>
        <taxon>Metazoa</taxon>
        <taxon>Chordata</taxon>
        <taxon>Tunicata</taxon>
        <taxon>Appendicularia</taxon>
        <taxon>Copelata</taxon>
        <taxon>Oikopleuridae</taxon>
        <taxon>Oikopleura</taxon>
    </lineage>
</organism>
<keyword evidence="3" id="KW-1185">Reference proteome</keyword>
<dbReference type="Proteomes" id="UP001158576">
    <property type="component" value="Chromosome PAR"/>
</dbReference>
<protein>
    <submittedName>
        <fullName evidence="2">Oidioi.mRNA.OKI2018_I69.PAR.g11406.t1.cds</fullName>
    </submittedName>
</protein>
<gene>
    <name evidence="2" type="ORF">OKIOD_LOCUS2964</name>
</gene>
<evidence type="ECO:0000313" key="3">
    <source>
        <dbReference type="Proteomes" id="UP001158576"/>
    </source>
</evidence>
<feature type="compositionally biased region" description="Polar residues" evidence="1">
    <location>
        <begin position="362"/>
        <end position="379"/>
    </location>
</feature>
<feature type="compositionally biased region" description="Low complexity" evidence="1">
    <location>
        <begin position="387"/>
        <end position="401"/>
    </location>
</feature>
<name>A0ABN7RVV3_OIKDI</name>
<dbReference type="EMBL" id="OU015568">
    <property type="protein sequence ID" value="CAG5086926.1"/>
    <property type="molecule type" value="Genomic_DNA"/>
</dbReference>